<dbReference type="EMBL" id="BAAAGE010000001">
    <property type="protein sequence ID" value="GAA0715875.1"/>
    <property type="molecule type" value="Genomic_DNA"/>
</dbReference>
<dbReference type="Proteomes" id="UP001501758">
    <property type="component" value="Unassembled WGS sequence"/>
</dbReference>
<comment type="caution">
    <text evidence="1">The sequence shown here is derived from an EMBL/GenBank/DDBJ whole genome shotgun (WGS) entry which is preliminary data.</text>
</comment>
<name>A0ABP3TQH7_9FLAO</name>
<organism evidence="1 2">
    <name type="scientific">Aquimarina litoralis</name>
    <dbReference type="NCBI Taxonomy" id="584605"/>
    <lineage>
        <taxon>Bacteria</taxon>
        <taxon>Pseudomonadati</taxon>
        <taxon>Bacteroidota</taxon>
        <taxon>Flavobacteriia</taxon>
        <taxon>Flavobacteriales</taxon>
        <taxon>Flavobacteriaceae</taxon>
        <taxon>Aquimarina</taxon>
    </lineage>
</organism>
<keyword evidence="2" id="KW-1185">Reference proteome</keyword>
<evidence type="ECO:0000313" key="2">
    <source>
        <dbReference type="Proteomes" id="UP001501758"/>
    </source>
</evidence>
<sequence>MKRKEEFSFLKGTWKQIKKINDKVYQIIDGLDTHKLYAINYKNLKQRFAEELENYKNHPELIDIEEFSANYVFGYHSSNNIDNMYSKQAMFIEVKSYLNNMRNCA</sequence>
<accession>A0ABP3TQH7</accession>
<dbReference type="RefSeq" id="WP_343911244.1">
    <property type="nucleotide sequence ID" value="NZ_BAAAGE010000001.1"/>
</dbReference>
<gene>
    <name evidence="1" type="ORF">GCM10009430_10880</name>
</gene>
<proteinExistence type="predicted"/>
<evidence type="ECO:0000313" key="1">
    <source>
        <dbReference type="EMBL" id="GAA0715875.1"/>
    </source>
</evidence>
<reference evidence="2" key="1">
    <citation type="journal article" date="2019" name="Int. J. Syst. Evol. Microbiol.">
        <title>The Global Catalogue of Microorganisms (GCM) 10K type strain sequencing project: providing services to taxonomists for standard genome sequencing and annotation.</title>
        <authorList>
            <consortium name="The Broad Institute Genomics Platform"/>
            <consortium name="The Broad Institute Genome Sequencing Center for Infectious Disease"/>
            <person name="Wu L."/>
            <person name="Ma J."/>
        </authorList>
    </citation>
    <scope>NUCLEOTIDE SEQUENCE [LARGE SCALE GENOMIC DNA]</scope>
    <source>
        <strain evidence="2">JCM 15974</strain>
    </source>
</reference>
<protein>
    <submittedName>
        <fullName evidence="1">Uncharacterized protein</fullName>
    </submittedName>
</protein>